<reference evidence="9" key="1">
    <citation type="journal article" date="2023" name="BMC Genomics">
        <title>Chromosome-level genome assemblies of Cutaneotrichosporon spp. (Trichosporonales, Basidiomycota) reveal imbalanced evolution between nucleotide sequences and chromosome synteny.</title>
        <authorList>
            <person name="Kobayashi Y."/>
            <person name="Kayamori A."/>
            <person name="Aoki K."/>
            <person name="Shiwa Y."/>
            <person name="Matsutani M."/>
            <person name="Fujita N."/>
            <person name="Sugita T."/>
            <person name="Iwasaki W."/>
            <person name="Tanaka N."/>
            <person name="Takashima M."/>
        </authorList>
    </citation>
    <scope>NUCLEOTIDE SEQUENCE</scope>
    <source>
        <strain evidence="9">HIS019</strain>
    </source>
</reference>
<feature type="transmembrane region" description="Helical" evidence="7">
    <location>
        <begin position="228"/>
        <end position="252"/>
    </location>
</feature>
<evidence type="ECO:0000256" key="2">
    <source>
        <dbReference type="ARBA" id="ARBA00022448"/>
    </source>
</evidence>
<feature type="transmembrane region" description="Helical" evidence="7">
    <location>
        <begin position="164"/>
        <end position="186"/>
    </location>
</feature>
<evidence type="ECO:0000313" key="10">
    <source>
        <dbReference type="Proteomes" id="UP001233271"/>
    </source>
</evidence>
<dbReference type="InterPro" id="IPR004840">
    <property type="entry name" value="Amino_acid_permease_CS"/>
</dbReference>
<keyword evidence="5 7" id="KW-1133">Transmembrane helix</keyword>
<dbReference type="EMBL" id="AP028213">
    <property type="protein sequence ID" value="BEI88674.1"/>
    <property type="molecule type" value="Genomic_DNA"/>
</dbReference>
<evidence type="ECO:0000256" key="1">
    <source>
        <dbReference type="ARBA" id="ARBA00004141"/>
    </source>
</evidence>
<feature type="transmembrane region" description="Helical" evidence="7">
    <location>
        <begin position="363"/>
        <end position="384"/>
    </location>
</feature>
<proteinExistence type="predicted"/>
<dbReference type="PANTHER" id="PTHR43341">
    <property type="entry name" value="AMINO ACID PERMEASE"/>
    <property type="match status" value="1"/>
</dbReference>
<feature type="domain" description="Amino acid permease/ SLC12A" evidence="8">
    <location>
        <begin position="83"/>
        <end position="548"/>
    </location>
</feature>
<keyword evidence="6 7" id="KW-0472">Membrane</keyword>
<evidence type="ECO:0000256" key="7">
    <source>
        <dbReference type="SAM" id="Phobius"/>
    </source>
</evidence>
<evidence type="ECO:0000256" key="4">
    <source>
        <dbReference type="ARBA" id="ARBA00022970"/>
    </source>
</evidence>
<keyword evidence="4" id="KW-0029">Amino-acid transport</keyword>
<dbReference type="Pfam" id="PF00324">
    <property type="entry name" value="AA_permease"/>
    <property type="match status" value="1"/>
</dbReference>
<organism evidence="9 10">
    <name type="scientific">Cutaneotrichosporon cavernicola</name>
    <dbReference type="NCBI Taxonomy" id="279322"/>
    <lineage>
        <taxon>Eukaryota</taxon>
        <taxon>Fungi</taxon>
        <taxon>Dikarya</taxon>
        <taxon>Basidiomycota</taxon>
        <taxon>Agaricomycotina</taxon>
        <taxon>Tremellomycetes</taxon>
        <taxon>Trichosporonales</taxon>
        <taxon>Trichosporonaceae</taxon>
        <taxon>Cutaneotrichosporon</taxon>
    </lineage>
</organism>
<evidence type="ECO:0000259" key="8">
    <source>
        <dbReference type="Pfam" id="PF00324"/>
    </source>
</evidence>
<evidence type="ECO:0000313" key="9">
    <source>
        <dbReference type="EMBL" id="BEI88674.1"/>
    </source>
</evidence>
<feature type="transmembrane region" description="Helical" evidence="7">
    <location>
        <begin position="195"/>
        <end position="216"/>
    </location>
</feature>
<dbReference type="FunFam" id="1.20.1740.10:FF:000001">
    <property type="entry name" value="Amino acid permease"/>
    <property type="match status" value="1"/>
</dbReference>
<feature type="transmembrane region" description="Helical" evidence="7">
    <location>
        <begin position="488"/>
        <end position="510"/>
    </location>
</feature>
<accession>A0AA48HZZ4</accession>
<dbReference type="PANTHER" id="PTHR43341:SF12">
    <property type="entry name" value="AMINO ACID TRANSPORTER (EUROFUNG)"/>
    <property type="match status" value="1"/>
</dbReference>
<feature type="transmembrane region" description="Helical" evidence="7">
    <location>
        <begin position="84"/>
        <end position="105"/>
    </location>
</feature>
<keyword evidence="2" id="KW-0813">Transport</keyword>
<dbReference type="GO" id="GO:0016020">
    <property type="term" value="C:membrane"/>
    <property type="evidence" value="ECO:0007669"/>
    <property type="project" value="UniProtKB-SubCell"/>
</dbReference>
<dbReference type="GO" id="GO:0015171">
    <property type="term" value="F:amino acid transmembrane transporter activity"/>
    <property type="evidence" value="ECO:0007669"/>
    <property type="project" value="TreeGrafter"/>
</dbReference>
<feature type="transmembrane region" description="Helical" evidence="7">
    <location>
        <begin position="312"/>
        <end position="331"/>
    </location>
</feature>
<gene>
    <name evidence="9" type="primary">inda1</name>
    <name evidence="9" type="ORF">CcaverHIS019_0200360</name>
</gene>
<evidence type="ECO:0000256" key="6">
    <source>
        <dbReference type="ARBA" id="ARBA00023136"/>
    </source>
</evidence>
<keyword evidence="10" id="KW-1185">Reference proteome</keyword>
<keyword evidence="3 7" id="KW-0812">Transmembrane</keyword>
<dbReference type="InterPro" id="IPR050524">
    <property type="entry name" value="APC_YAT"/>
</dbReference>
<dbReference type="Proteomes" id="UP001233271">
    <property type="component" value="Chromosome 2"/>
</dbReference>
<dbReference type="AlphaFoldDB" id="A0AA48HZZ4"/>
<dbReference type="PROSITE" id="PS00218">
    <property type="entry name" value="AMINO_ACID_PERMEASE_1"/>
    <property type="match status" value="1"/>
</dbReference>
<evidence type="ECO:0000256" key="3">
    <source>
        <dbReference type="ARBA" id="ARBA00022692"/>
    </source>
</evidence>
<protein>
    <recommendedName>
        <fullName evidence="8">Amino acid permease/ SLC12A domain-containing protein</fullName>
    </recommendedName>
</protein>
<evidence type="ECO:0000256" key="5">
    <source>
        <dbReference type="ARBA" id="ARBA00022989"/>
    </source>
</evidence>
<dbReference type="Gene3D" id="1.20.1740.10">
    <property type="entry name" value="Amino acid/polyamine transporter I"/>
    <property type="match status" value="1"/>
</dbReference>
<dbReference type="GeneID" id="85492545"/>
<dbReference type="KEGG" id="ccac:CcaHIS019_0200360"/>
<feature type="transmembrane region" description="Helical" evidence="7">
    <location>
        <begin position="522"/>
        <end position="543"/>
    </location>
</feature>
<dbReference type="RefSeq" id="XP_060453940.1">
    <property type="nucleotide sequence ID" value="XM_060597003.1"/>
</dbReference>
<sequence length="590" mass="64613">MSYDKFEKSSSNGHTTYDAILSGQEETYYDPSKESWATRAGLNLESFKRAPGSTRGLIAHGDIPPELLAYDNPMLQQKMRPRHLQMIAVGGAIGTGLFVGSGYALSVGGPAGILLAWTIMGVMVFFIAQALGELAIVYPVSGGFFTLASRMLDPALGCALGWNYAFQWAVTLPLEITVATSTVMYWQNAANIPLAAWYTIFFVIIIIGALFGTLGYAETEFWVSALKLLVVIMFLFIAVICVCGGGPAGTVYENYIGARYWHDPGAFANGFKGVCSVFITAAFSYAGSEIVSFAATETPNPRKTMPSAIKNIFWRIVVVYLSLILLIGFAIPYDEPLLAEGVGANGSPFVIVMRRASIGGLDSFVNITIVFAVLAMGMSCIYGGSRPIVALCEMGYGPKFLTYVDKSGRPLFAVALIVAFGPIAYLNLIEKAGEKVFTWLLALSGLSTLFTWLTICLTHIRFRRAWAVQGHSVEELPYQATGGVMGSYLSVVLIVLILIAQFYAAVWPIGEKPTGAVAAEGFFTVWLSLPVMLIMYAISWAYIRTWPKRACDIDLDTGRKSWLTVEEMRQFRAERASLPWYKRLYRLLFA</sequence>
<name>A0AA48HZZ4_9TREE</name>
<comment type="subcellular location">
    <subcellularLocation>
        <location evidence="1">Membrane</location>
        <topology evidence="1">Multi-pass membrane protein</topology>
    </subcellularLocation>
</comment>
<feature type="transmembrane region" description="Helical" evidence="7">
    <location>
        <begin position="411"/>
        <end position="430"/>
    </location>
</feature>
<feature type="transmembrane region" description="Helical" evidence="7">
    <location>
        <begin position="436"/>
        <end position="457"/>
    </location>
</feature>
<dbReference type="InterPro" id="IPR004841">
    <property type="entry name" value="AA-permease/SLC12A_dom"/>
</dbReference>